<evidence type="ECO:0000313" key="3">
    <source>
        <dbReference type="Proteomes" id="UP001586593"/>
    </source>
</evidence>
<evidence type="ECO:0000256" key="1">
    <source>
        <dbReference type="SAM" id="MobiDB-lite"/>
    </source>
</evidence>
<evidence type="ECO:0000313" key="2">
    <source>
        <dbReference type="EMBL" id="KAL1842713.1"/>
    </source>
</evidence>
<gene>
    <name evidence="2" type="ORF">VTK73DRAFT_3063</name>
</gene>
<reference evidence="2 3" key="1">
    <citation type="journal article" date="2024" name="Commun. Biol.">
        <title>Comparative genomic analysis of thermophilic fungi reveals convergent evolutionary adaptations and gene losses.</title>
        <authorList>
            <person name="Steindorff A.S."/>
            <person name="Aguilar-Pontes M.V."/>
            <person name="Robinson A.J."/>
            <person name="Andreopoulos B."/>
            <person name="LaButti K."/>
            <person name="Kuo A."/>
            <person name="Mondo S."/>
            <person name="Riley R."/>
            <person name="Otillar R."/>
            <person name="Haridas S."/>
            <person name="Lipzen A."/>
            <person name="Grimwood J."/>
            <person name="Schmutz J."/>
            <person name="Clum A."/>
            <person name="Reid I.D."/>
            <person name="Moisan M.C."/>
            <person name="Butler G."/>
            <person name="Nguyen T.T.M."/>
            <person name="Dewar K."/>
            <person name="Conant G."/>
            <person name="Drula E."/>
            <person name="Henrissat B."/>
            <person name="Hansel C."/>
            <person name="Singer S."/>
            <person name="Hutchinson M.I."/>
            <person name="de Vries R.P."/>
            <person name="Natvig D.O."/>
            <person name="Powell A.J."/>
            <person name="Tsang A."/>
            <person name="Grigoriev I.V."/>
        </authorList>
    </citation>
    <scope>NUCLEOTIDE SEQUENCE [LARGE SCALE GENOMIC DNA]</scope>
    <source>
        <strain evidence="2 3">ATCC 24622</strain>
    </source>
</reference>
<protein>
    <submittedName>
        <fullName evidence="2">Uncharacterized protein</fullName>
    </submittedName>
</protein>
<keyword evidence="3" id="KW-1185">Reference proteome</keyword>
<dbReference type="Proteomes" id="UP001586593">
    <property type="component" value="Unassembled WGS sequence"/>
</dbReference>
<organism evidence="2 3">
    <name type="scientific">Phialemonium thermophilum</name>
    <dbReference type="NCBI Taxonomy" id="223376"/>
    <lineage>
        <taxon>Eukaryota</taxon>
        <taxon>Fungi</taxon>
        <taxon>Dikarya</taxon>
        <taxon>Ascomycota</taxon>
        <taxon>Pezizomycotina</taxon>
        <taxon>Sordariomycetes</taxon>
        <taxon>Sordariomycetidae</taxon>
        <taxon>Cephalothecales</taxon>
        <taxon>Cephalothecaceae</taxon>
        <taxon>Phialemonium</taxon>
    </lineage>
</organism>
<dbReference type="EMBL" id="JAZHXJ010001920">
    <property type="protein sequence ID" value="KAL1842713.1"/>
    <property type="molecule type" value="Genomic_DNA"/>
</dbReference>
<sequence>MGTVTPQKPMSDHVEEGLASSVQEEGKEPVQALKLGHDGLPLVPQPSDHKDDPLPNAAEGIDRLLTRLFAARTGPTGTSTMF</sequence>
<comment type="caution">
    <text evidence="2">The sequence shown here is derived from an EMBL/GenBank/DDBJ whole genome shotgun (WGS) entry which is preliminary data.</text>
</comment>
<feature type="region of interest" description="Disordered" evidence="1">
    <location>
        <begin position="1"/>
        <end position="28"/>
    </location>
</feature>
<accession>A0ABR3VLZ5</accession>
<feature type="region of interest" description="Disordered" evidence="1">
    <location>
        <begin position="37"/>
        <end position="56"/>
    </location>
</feature>
<name>A0ABR3VLZ5_9PEZI</name>
<proteinExistence type="predicted"/>